<dbReference type="AlphaFoldDB" id="A0A8H5AK81"/>
<sequence>MFSFKSQSPISRFPLTRNYGISMTGDFTAESHLNPDCDQFDALAENAMDKFEYAHDSFASGSGNLPLSIDEYSTHYPPSGNTATFSNNHESYATYSSTDRSPETIPTLFGHLHQQFQFQSPAAIEVDKLKDNFYRTRSWKKSPPDEFRPQQPSTKCQFPSAISSRSAPFYHSDRWPNDSSDSYRSLQTRAKRNSSGDAASASPNYDFSEEEDMKMKDKKSLKRLRIYDTYISGGHKRRAASPNDEHMSWRRESSSYDSPQDHFASPPRPNSYPSTMSTSMHPTSIITANSSAQCFLVGPSPAGISHSSWNSPDTATVSADLNLPTSISNQGLIHPRNISSTSTFKITEAQELRETKLQGLFAVLLLEKTGDYQDNVERNYKARLASTQQLYPEQTPPGLPERRAEENEEAPTRASPSVESDSKFNKQPKPQTRPPDSERRTRSFTRSSDAAGGTGSISTRKDESAQSQSREPVTPDDFQNVDKICPFLLYKPSLILPGWKACFGLKKEISHIVAHVANNHGLIRGIHPNYGSRSWGYLASCDSCDNFSNKGGDCRKCCSLLTWGDDDLVNQSHHGVVLCLRCYAKFGKKDMKNHMTGLPCRGNMDIPKKEKLHILYTTFCSDTKKPTTIFTNPSPRTSTSDQRSICSRDISGTSTFKITEVQEPGETKVQDSFVCECCPKKPERFETLEELRTWFKNQGDVERHKKSTHGRLSSWSCSALSGYESAFHESTDRPGQADTCGYCGDEFPRSGCGPDTGVSISGNVPQTVTDHDRGERLRHLEEVHNFRKCKSSAKFPRADNFREHLKRIHAGTSGKWINVLINVSSGARVTGHPKLFLNASQTYHSQQKYPYFPMRRIFRSLFRF</sequence>
<reference evidence="3" key="1">
    <citation type="submission" date="2020-02" db="EMBL/GenBank/DDBJ databases">
        <title>Identification and distribution of gene clusters putatively required for synthesis of sphingolipid metabolism inhibitors in phylogenetically diverse species of the filamentous fungus Fusarium.</title>
        <authorList>
            <person name="Kim H.-S."/>
            <person name="Busman M."/>
            <person name="Brown D.W."/>
            <person name="Divon H."/>
            <person name="Uhlig S."/>
            <person name="Proctor R.H."/>
        </authorList>
    </citation>
    <scope>NUCLEOTIDE SEQUENCE [LARGE SCALE GENOMIC DNA]</scope>
    <source>
        <strain evidence="3">NRRL 39464</strain>
    </source>
</reference>
<feature type="compositionally biased region" description="Polar residues" evidence="1">
    <location>
        <begin position="177"/>
        <end position="205"/>
    </location>
</feature>
<dbReference type="Proteomes" id="UP000558688">
    <property type="component" value="Unassembled WGS sequence"/>
</dbReference>
<gene>
    <name evidence="3" type="ORF">FOXYS1_3018</name>
</gene>
<evidence type="ECO:0000313" key="3">
    <source>
        <dbReference type="EMBL" id="KAF5266147.1"/>
    </source>
</evidence>
<feature type="region of interest" description="Disordered" evidence="1">
    <location>
        <begin position="235"/>
        <end position="279"/>
    </location>
</feature>
<accession>A0A8H5AK81</accession>
<proteinExistence type="predicted"/>
<organism evidence="3 4">
    <name type="scientific">Fusarium oxysporum</name>
    <name type="common">Fusarium vascular wilt</name>
    <dbReference type="NCBI Taxonomy" id="5507"/>
    <lineage>
        <taxon>Eukaryota</taxon>
        <taxon>Fungi</taxon>
        <taxon>Dikarya</taxon>
        <taxon>Ascomycota</taxon>
        <taxon>Pezizomycotina</taxon>
        <taxon>Sordariomycetes</taxon>
        <taxon>Hypocreomycetidae</taxon>
        <taxon>Hypocreales</taxon>
        <taxon>Nectriaceae</taxon>
        <taxon>Fusarium</taxon>
        <taxon>Fusarium oxysporum species complex</taxon>
    </lineage>
</organism>
<evidence type="ECO:0000256" key="1">
    <source>
        <dbReference type="SAM" id="MobiDB-lite"/>
    </source>
</evidence>
<protein>
    <recommendedName>
        <fullName evidence="2">C2H2-type zinc finger ascomycetes domain-containing protein</fullName>
    </recommendedName>
</protein>
<evidence type="ECO:0000259" key="2">
    <source>
        <dbReference type="Pfam" id="PF24537"/>
    </source>
</evidence>
<comment type="caution">
    <text evidence="3">The sequence shown here is derived from an EMBL/GenBank/DDBJ whole genome shotgun (WGS) entry which is preliminary data.</text>
</comment>
<feature type="compositionally biased region" description="Basic and acidic residues" evidence="1">
    <location>
        <begin position="243"/>
        <end position="254"/>
    </location>
</feature>
<dbReference type="EMBL" id="JAAFOW010000447">
    <property type="protein sequence ID" value="KAF5266147.1"/>
    <property type="molecule type" value="Genomic_DNA"/>
</dbReference>
<dbReference type="Pfam" id="PF24537">
    <property type="entry name" value="zf-C2H2_fungi"/>
    <property type="match status" value="1"/>
</dbReference>
<feature type="domain" description="C2H2-type zinc finger ascomycetes" evidence="2">
    <location>
        <begin position="664"/>
        <end position="694"/>
    </location>
</feature>
<evidence type="ECO:0000313" key="4">
    <source>
        <dbReference type="Proteomes" id="UP000558688"/>
    </source>
</evidence>
<feature type="region of interest" description="Disordered" evidence="1">
    <location>
        <begin position="385"/>
        <end position="477"/>
    </location>
</feature>
<feature type="compositionally biased region" description="Polar residues" evidence="1">
    <location>
        <begin position="150"/>
        <end position="166"/>
    </location>
</feature>
<dbReference type="InterPro" id="IPR057026">
    <property type="entry name" value="Znf-C2H2_ascomycetes"/>
</dbReference>
<name>A0A8H5AK81_FUSOX</name>
<feature type="region of interest" description="Disordered" evidence="1">
    <location>
        <begin position="139"/>
        <end position="216"/>
    </location>
</feature>